<dbReference type="GO" id="GO:0006298">
    <property type="term" value="P:mismatch repair"/>
    <property type="evidence" value="ECO:0007669"/>
    <property type="project" value="InterPro"/>
</dbReference>
<dbReference type="InterPro" id="IPR038973">
    <property type="entry name" value="MutL/Mlh/Pms-like"/>
</dbReference>
<dbReference type="GO" id="GO:0016887">
    <property type="term" value="F:ATP hydrolysis activity"/>
    <property type="evidence" value="ECO:0007669"/>
    <property type="project" value="InterPro"/>
</dbReference>
<dbReference type="FunFam" id="3.30.565.10:FF:000003">
    <property type="entry name" value="DNA mismatch repair endonuclease MutL"/>
    <property type="match status" value="1"/>
</dbReference>
<dbReference type="CDD" id="cd00782">
    <property type="entry name" value="MutL_Trans"/>
    <property type="match status" value="1"/>
</dbReference>
<dbReference type="SUPFAM" id="SSF55874">
    <property type="entry name" value="ATPase domain of HSP90 chaperone/DNA topoisomerase II/histidine kinase"/>
    <property type="match status" value="1"/>
</dbReference>
<dbReference type="Pfam" id="PF13589">
    <property type="entry name" value="HATPase_c_3"/>
    <property type="match status" value="1"/>
</dbReference>
<dbReference type="InterPro" id="IPR042120">
    <property type="entry name" value="MutL_C_dimsub"/>
</dbReference>
<dbReference type="PANTHER" id="PTHR10073">
    <property type="entry name" value="DNA MISMATCH REPAIR PROTEIN MLH, PMS, MUTL"/>
    <property type="match status" value="1"/>
</dbReference>
<keyword evidence="2" id="KW-0227">DNA damage</keyword>
<dbReference type="EMBL" id="DVLF01000163">
    <property type="protein sequence ID" value="HIT50398.1"/>
    <property type="molecule type" value="Genomic_DNA"/>
</dbReference>
<dbReference type="Gene3D" id="3.30.565.10">
    <property type="entry name" value="Histidine kinase-like ATPase, C-terminal domain"/>
    <property type="match status" value="1"/>
</dbReference>
<dbReference type="InterPro" id="IPR037198">
    <property type="entry name" value="MutL_C_sf"/>
</dbReference>
<dbReference type="Gene3D" id="3.30.1540.20">
    <property type="entry name" value="MutL, C-terminal domain, dimerisation subdomain"/>
    <property type="match status" value="1"/>
</dbReference>
<dbReference type="Pfam" id="PF08676">
    <property type="entry name" value="MutL_C"/>
    <property type="match status" value="1"/>
</dbReference>
<accession>A0A9D1GRZ5</accession>
<evidence type="ECO:0000256" key="3">
    <source>
        <dbReference type="ARBA" id="ARBA00023204"/>
    </source>
</evidence>
<dbReference type="InterPro" id="IPR020568">
    <property type="entry name" value="Ribosomal_Su5_D2-typ_SF"/>
</dbReference>
<sequence>MGKIAKMNPHLANMIAAGEVVEKPASVVKELVENALDANATTIKIFLQEGGLKEIKIIDDGEGMDEEDVKMAFLPHATSKIKTEYDLFRILSLGFRGEAIASIAAVSKMQIVSGTDGIGGYQVTVEAGVKQSEGPIASNRGTTVTVQNLFFNTPARLKYLKPAKNEFAAISYLLDRLALSYPAVRFELYNDQKRCLVTSSSNRMDRLMGEIYGLDVAKNLLIKEYVSDGYEAKLVLVKPSIYRSNKLEMTFFVNGRFVKNQAMTKAVLQGYDTMLPIGKYPICVLYFTIDPLLVDVNVHPSKMQIKLSNEEKICLRLTKEIRQMLESSSLVFDRTVEVEKAYVQPSIFNFPTANEQPQPYRGMASAEQRVDLSEQKETISLDFVPKEPPLSPAFFPELDYVGQAFGTYLIFQNKEGLVLMDQHAAAERINYEKVLTLLCDSSQPVSELLVPLVVSFTKSEALEVENHLAQFQS</sequence>
<dbReference type="CDD" id="cd16926">
    <property type="entry name" value="HATPase_MutL-MLH-PMS-like"/>
    <property type="match status" value="1"/>
</dbReference>
<dbReference type="Proteomes" id="UP000886758">
    <property type="component" value="Unassembled WGS sequence"/>
</dbReference>
<evidence type="ECO:0000256" key="2">
    <source>
        <dbReference type="ARBA" id="ARBA00022763"/>
    </source>
</evidence>
<dbReference type="InterPro" id="IPR014790">
    <property type="entry name" value="MutL_C"/>
</dbReference>
<evidence type="ECO:0000259" key="4">
    <source>
        <dbReference type="SMART" id="SM01340"/>
    </source>
</evidence>
<dbReference type="PANTHER" id="PTHR10073:SF12">
    <property type="entry name" value="DNA MISMATCH REPAIR PROTEIN MLH1"/>
    <property type="match status" value="1"/>
</dbReference>
<reference evidence="5" key="1">
    <citation type="submission" date="2020-10" db="EMBL/GenBank/DDBJ databases">
        <authorList>
            <person name="Gilroy R."/>
        </authorList>
    </citation>
    <scope>NUCLEOTIDE SEQUENCE</scope>
    <source>
        <strain evidence="5">ChiW17-6978</strain>
    </source>
</reference>
<dbReference type="Pfam" id="PF01119">
    <property type="entry name" value="DNA_mis_repair"/>
    <property type="match status" value="1"/>
</dbReference>
<dbReference type="AlphaFoldDB" id="A0A9D1GRZ5"/>
<protein>
    <submittedName>
        <fullName evidence="5">DNA mismatch repair endonuclease MutL</fullName>
    </submittedName>
</protein>
<keyword evidence="5" id="KW-0255">Endonuclease</keyword>
<evidence type="ECO:0000313" key="6">
    <source>
        <dbReference type="Proteomes" id="UP000886758"/>
    </source>
</evidence>
<dbReference type="SUPFAM" id="SSF118116">
    <property type="entry name" value="DNA mismatch repair protein MutL"/>
    <property type="match status" value="1"/>
</dbReference>
<keyword evidence="5" id="KW-0378">Hydrolase</keyword>
<gene>
    <name evidence="5" type="primary">mutL</name>
    <name evidence="5" type="ORF">IAD46_05165</name>
</gene>
<feature type="non-terminal residue" evidence="5">
    <location>
        <position position="473"/>
    </location>
</feature>
<dbReference type="GO" id="GO:0140664">
    <property type="term" value="F:ATP-dependent DNA damage sensor activity"/>
    <property type="evidence" value="ECO:0007669"/>
    <property type="project" value="InterPro"/>
</dbReference>
<feature type="domain" description="DNA mismatch repair protein S5" evidence="4">
    <location>
        <begin position="208"/>
        <end position="326"/>
    </location>
</feature>
<dbReference type="SMART" id="SM01340">
    <property type="entry name" value="DNA_mis_repair"/>
    <property type="match status" value="1"/>
</dbReference>
<proteinExistence type="inferred from homology"/>
<comment type="similarity">
    <text evidence="1">Belongs to the DNA mismatch repair MutL/HexB family.</text>
</comment>
<dbReference type="InterPro" id="IPR002099">
    <property type="entry name" value="MutL/Mlh/PMS"/>
</dbReference>
<reference evidence="5" key="2">
    <citation type="journal article" date="2021" name="PeerJ">
        <title>Extensive microbial diversity within the chicken gut microbiome revealed by metagenomics and culture.</title>
        <authorList>
            <person name="Gilroy R."/>
            <person name="Ravi A."/>
            <person name="Getino M."/>
            <person name="Pursley I."/>
            <person name="Horton D.L."/>
            <person name="Alikhan N.F."/>
            <person name="Baker D."/>
            <person name="Gharbi K."/>
            <person name="Hall N."/>
            <person name="Watson M."/>
            <person name="Adriaenssens E.M."/>
            <person name="Foster-Nyarko E."/>
            <person name="Jarju S."/>
            <person name="Secka A."/>
            <person name="Antonio M."/>
            <person name="Oren A."/>
            <person name="Chaudhuri R.R."/>
            <person name="La Ragione R."/>
            <person name="Hildebrand F."/>
            <person name="Pallen M.J."/>
        </authorList>
    </citation>
    <scope>NUCLEOTIDE SEQUENCE</scope>
    <source>
        <strain evidence="5">ChiW17-6978</strain>
    </source>
</reference>
<organism evidence="5 6">
    <name type="scientific">Candidatus Pelethenecus faecipullorum</name>
    <dbReference type="NCBI Taxonomy" id="2840900"/>
    <lineage>
        <taxon>Bacteria</taxon>
        <taxon>Bacillati</taxon>
        <taxon>Mycoplasmatota</taxon>
        <taxon>Mollicutes</taxon>
        <taxon>Candidatus Pelethenecus</taxon>
    </lineage>
</organism>
<dbReference type="GO" id="GO:0032300">
    <property type="term" value="C:mismatch repair complex"/>
    <property type="evidence" value="ECO:0007669"/>
    <property type="project" value="InterPro"/>
</dbReference>
<evidence type="ECO:0000313" key="5">
    <source>
        <dbReference type="EMBL" id="HIT50398.1"/>
    </source>
</evidence>
<comment type="caution">
    <text evidence="5">The sequence shown here is derived from an EMBL/GenBank/DDBJ whole genome shotgun (WGS) entry which is preliminary data.</text>
</comment>
<dbReference type="SUPFAM" id="SSF54211">
    <property type="entry name" value="Ribosomal protein S5 domain 2-like"/>
    <property type="match status" value="1"/>
</dbReference>
<name>A0A9D1GRZ5_9MOLU</name>
<dbReference type="GO" id="GO:0005524">
    <property type="term" value="F:ATP binding"/>
    <property type="evidence" value="ECO:0007669"/>
    <property type="project" value="InterPro"/>
</dbReference>
<dbReference type="InterPro" id="IPR036890">
    <property type="entry name" value="HATPase_C_sf"/>
</dbReference>
<dbReference type="NCBIfam" id="TIGR00585">
    <property type="entry name" value="mutl"/>
    <property type="match status" value="1"/>
</dbReference>
<dbReference type="InterPro" id="IPR013507">
    <property type="entry name" value="DNA_mismatch_S5_2-like"/>
</dbReference>
<dbReference type="GO" id="GO:0030983">
    <property type="term" value="F:mismatched DNA binding"/>
    <property type="evidence" value="ECO:0007669"/>
    <property type="project" value="InterPro"/>
</dbReference>
<dbReference type="InterPro" id="IPR042121">
    <property type="entry name" value="MutL_C_regsub"/>
</dbReference>
<dbReference type="GO" id="GO:0004519">
    <property type="term" value="F:endonuclease activity"/>
    <property type="evidence" value="ECO:0007669"/>
    <property type="project" value="UniProtKB-KW"/>
</dbReference>
<dbReference type="Gene3D" id="3.30.230.10">
    <property type="match status" value="1"/>
</dbReference>
<keyword evidence="3" id="KW-0234">DNA repair</keyword>
<dbReference type="Gene3D" id="3.30.1370.100">
    <property type="entry name" value="MutL, C-terminal domain, regulatory subdomain"/>
    <property type="match status" value="1"/>
</dbReference>
<dbReference type="InterPro" id="IPR014721">
    <property type="entry name" value="Ribsml_uS5_D2-typ_fold_subgr"/>
</dbReference>
<evidence type="ECO:0000256" key="1">
    <source>
        <dbReference type="ARBA" id="ARBA00006082"/>
    </source>
</evidence>
<keyword evidence="5" id="KW-0540">Nuclease</keyword>